<protein>
    <recommendedName>
        <fullName evidence="3">DUF1877 domain-containing protein</fullName>
    </recommendedName>
</protein>
<comment type="caution">
    <text evidence="1">The sequence shown here is derived from an EMBL/GenBank/DDBJ whole genome shotgun (WGS) entry which is preliminary data.</text>
</comment>
<evidence type="ECO:0000313" key="2">
    <source>
        <dbReference type="Proteomes" id="UP000482800"/>
    </source>
</evidence>
<dbReference type="EMBL" id="BLPF01000001">
    <property type="protein sequence ID" value="GFJ77164.1"/>
    <property type="molecule type" value="Genomic_DNA"/>
</dbReference>
<gene>
    <name evidence="1" type="ORF">Phou_013440</name>
</gene>
<sequence>MGVLCDYFRAADDTAVAKLMEATDGGPVIVHGDASAADGVDAKGIEPNVTLGKLVALILDVEWDTDISGGDLVWPPGDPGAGPWVQAIHTSARDALAGVDDARLPELAERWAAIEELAIDDPEGIDILRDGMTRLVALARRARAAGDQLYCWISL</sequence>
<name>A0A6V8K0I5_9ACTN</name>
<reference evidence="1 2" key="1">
    <citation type="submission" date="2020-03" db="EMBL/GenBank/DDBJ databases">
        <title>Whole genome shotgun sequence of Phytohabitans houttuyneae NBRC 108639.</title>
        <authorList>
            <person name="Komaki H."/>
            <person name="Tamura T."/>
        </authorList>
    </citation>
    <scope>NUCLEOTIDE SEQUENCE [LARGE SCALE GENOMIC DNA]</scope>
    <source>
        <strain evidence="1 2">NBRC 108639</strain>
    </source>
</reference>
<dbReference type="AlphaFoldDB" id="A0A6V8K0I5"/>
<evidence type="ECO:0008006" key="3">
    <source>
        <dbReference type="Google" id="ProtNLM"/>
    </source>
</evidence>
<evidence type="ECO:0000313" key="1">
    <source>
        <dbReference type="EMBL" id="GFJ77164.1"/>
    </source>
</evidence>
<keyword evidence="2" id="KW-1185">Reference proteome</keyword>
<dbReference type="Proteomes" id="UP000482800">
    <property type="component" value="Unassembled WGS sequence"/>
</dbReference>
<dbReference type="RefSeq" id="WP_173054439.1">
    <property type="nucleotide sequence ID" value="NZ_BAABGO010000051.1"/>
</dbReference>
<accession>A0A6V8K0I5</accession>
<reference evidence="1 2" key="2">
    <citation type="submission" date="2020-03" db="EMBL/GenBank/DDBJ databases">
        <authorList>
            <person name="Ichikawa N."/>
            <person name="Kimura A."/>
            <person name="Kitahashi Y."/>
            <person name="Uohara A."/>
        </authorList>
    </citation>
    <scope>NUCLEOTIDE SEQUENCE [LARGE SCALE GENOMIC DNA]</scope>
    <source>
        <strain evidence="1 2">NBRC 108639</strain>
    </source>
</reference>
<proteinExistence type="predicted"/>
<organism evidence="1 2">
    <name type="scientific">Phytohabitans houttuyneae</name>
    <dbReference type="NCBI Taxonomy" id="1076126"/>
    <lineage>
        <taxon>Bacteria</taxon>
        <taxon>Bacillati</taxon>
        <taxon>Actinomycetota</taxon>
        <taxon>Actinomycetes</taxon>
        <taxon>Micromonosporales</taxon>
        <taxon>Micromonosporaceae</taxon>
    </lineage>
</organism>